<dbReference type="GO" id="GO:0000981">
    <property type="term" value="F:DNA-binding transcription factor activity, RNA polymerase II-specific"/>
    <property type="evidence" value="ECO:0007669"/>
    <property type="project" value="TreeGrafter"/>
</dbReference>
<accession>A0AAD7Y7U1</accession>
<dbReference type="AlphaFoldDB" id="A0AAD7Y7U1"/>
<feature type="region of interest" description="Disordered" evidence="11">
    <location>
        <begin position="187"/>
        <end position="207"/>
    </location>
</feature>
<organism evidence="13 14">
    <name type="scientific">Mythimna separata</name>
    <name type="common">Oriental armyworm</name>
    <name type="synonym">Pseudaletia separata</name>
    <dbReference type="NCBI Taxonomy" id="271217"/>
    <lineage>
        <taxon>Eukaryota</taxon>
        <taxon>Metazoa</taxon>
        <taxon>Ecdysozoa</taxon>
        <taxon>Arthropoda</taxon>
        <taxon>Hexapoda</taxon>
        <taxon>Insecta</taxon>
        <taxon>Pterygota</taxon>
        <taxon>Neoptera</taxon>
        <taxon>Endopterygota</taxon>
        <taxon>Lepidoptera</taxon>
        <taxon>Glossata</taxon>
        <taxon>Ditrysia</taxon>
        <taxon>Noctuoidea</taxon>
        <taxon>Noctuidae</taxon>
        <taxon>Noctuinae</taxon>
        <taxon>Hadenini</taxon>
        <taxon>Mythimna</taxon>
    </lineage>
</organism>
<feature type="region of interest" description="Disordered" evidence="11">
    <location>
        <begin position="322"/>
        <end position="349"/>
    </location>
</feature>
<evidence type="ECO:0000256" key="11">
    <source>
        <dbReference type="SAM" id="MobiDB-lite"/>
    </source>
</evidence>
<dbReference type="Gene3D" id="1.10.10.10">
    <property type="entry name" value="Winged helix-like DNA-binding domain superfamily/Winged helix DNA-binding domain"/>
    <property type="match status" value="1"/>
</dbReference>
<dbReference type="InterPro" id="IPR036388">
    <property type="entry name" value="WH-like_DNA-bd_sf"/>
</dbReference>
<dbReference type="SMART" id="SM00339">
    <property type="entry name" value="FH"/>
    <property type="match status" value="1"/>
</dbReference>
<keyword evidence="7 10" id="KW-0238">DNA-binding</keyword>
<dbReference type="GO" id="GO:0005634">
    <property type="term" value="C:nucleus"/>
    <property type="evidence" value="ECO:0007669"/>
    <property type="project" value="UniProtKB-SubCell"/>
</dbReference>
<feature type="compositionally biased region" description="Basic and acidic residues" evidence="11">
    <location>
        <begin position="511"/>
        <end position="525"/>
    </location>
</feature>
<dbReference type="InterPro" id="IPR047412">
    <property type="entry name" value="FH_FOXP1_P2"/>
</dbReference>
<keyword evidence="5" id="KW-0862">Zinc</keyword>
<dbReference type="GO" id="GO:0008270">
    <property type="term" value="F:zinc ion binding"/>
    <property type="evidence" value="ECO:0007669"/>
    <property type="project" value="UniProtKB-KW"/>
</dbReference>
<evidence type="ECO:0000256" key="3">
    <source>
        <dbReference type="ARBA" id="ARBA00022723"/>
    </source>
</evidence>
<dbReference type="InterPro" id="IPR036390">
    <property type="entry name" value="WH_DNA-bd_sf"/>
</dbReference>
<protein>
    <recommendedName>
        <fullName evidence="12">Fork-head domain-containing protein</fullName>
    </recommendedName>
</protein>
<dbReference type="InterPro" id="IPR032354">
    <property type="entry name" value="FOXP-CC"/>
</dbReference>
<keyword evidence="8" id="KW-0804">Transcription</keyword>
<feature type="compositionally biased region" description="Low complexity" evidence="11">
    <location>
        <begin position="568"/>
        <end position="587"/>
    </location>
</feature>
<dbReference type="Proteomes" id="UP001231518">
    <property type="component" value="Chromosome 27"/>
</dbReference>
<sequence>MCLQRDEDYGDNLDEATPMVQLPLVGPESALNSNPGGAAKPPLINSFELDRCLDREESGRWGGEAARRRRRSSPPRRASPPRDHEPLALARASAPTSPQGSAHSSPAPVSPAGSAGAAAGARSPLPLVAPDLLAMQLLDQHTQLQALMKQRLFHQHHMQKQHMTSEAAKRQLEQSRLQDQINLNLLSQSHLPPPDASPGSLQQQLGAQQQQLVQQLQAVQRQYLMHGPLSVPPNAPPGLMLWGSEMEEHPLFGRGVCKWPGCDALAEDYQAFLKHLEAAHTLDDRSAAQARVQMQVVAQLELQLRRERDRLAAMMRHLHAARDTTHHQPKHPHGGASEGASPGPVRRRVSDKSGVAIAGEIQRNREFYKSADVRPPFTYASLIRQAIIESPDKQLTLNEIYNWFQSTFCYFRRNAATWKNAVRHNLSLHKCFMRVENVKGAVWTVDEVEFYKRRPQRAAHAHPPPMHAGFMGAQSPPMMTSPHGYSEALKRNLQGMMEDCNLSYMSGEDHMMQSEDYPSSHDDYSRPPMLNGYGSSSSSHDVKAEDLTSDAQDVKPNIYTLKNEMQASDYSNKDYSNSNKESSSNRSGETSPYDDYPRAEDRYRPSMSHIKDEAENLSLNEQRSDK</sequence>
<evidence type="ECO:0000256" key="8">
    <source>
        <dbReference type="ARBA" id="ARBA00023163"/>
    </source>
</evidence>
<dbReference type="PROSITE" id="PS00658">
    <property type="entry name" value="FORK_HEAD_2"/>
    <property type="match status" value="1"/>
</dbReference>
<feature type="domain" description="Fork-head" evidence="12">
    <location>
        <begin position="374"/>
        <end position="447"/>
    </location>
</feature>
<dbReference type="InterPro" id="IPR030456">
    <property type="entry name" value="TF_fork_head_CS_2"/>
</dbReference>
<evidence type="ECO:0000256" key="1">
    <source>
        <dbReference type="ARBA" id="ARBA00004123"/>
    </source>
</evidence>
<evidence type="ECO:0000256" key="6">
    <source>
        <dbReference type="ARBA" id="ARBA00023015"/>
    </source>
</evidence>
<evidence type="ECO:0000256" key="7">
    <source>
        <dbReference type="ARBA" id="ARBA00023125"/>
    </source>
</evidence>
<evidence type="ECO:0000256" key="9">
    <source>
        <dbReference type="ARBA" id="ARBA00023242"/>
    </source>
</evidence>
<feature type="compositionally biased region" description="Low complexity" evidence="11">
    <location>
        <begin position="100"/>
        <end position="120"/>
    </location>
</feature>
<dbReference type="PANTHER" id="PTHR45796:SF4">
    <property type="entry name" value="FORKHEAD BOX P, ISOFORM C"/>
    <property type="match status" value="1"/>
</dbReference>
<dbReference type="InterPro" id="IPR001766">
    <property type="entry name" value="Fork_head_dom"/>
</dbReference>
<evidence type="ECO:0000256" key="5">
    <source>
        <dbReference type="ARBA" id="ARBA00022833"/>
    </source>
</evidence>
<feature type="compositionally biased region" description="Basic and acidic residues" evidence="11">
    <location>
        <begin position="595"/>
        <end position="614"/>
    </location>
</feature>
<evidence type="ECO:0000256" key="4">
    <source>
        <dbReference type="ARBA" id="ARBA00022771"/>
    </source>
</evidence>
<dbReference type="CDD" id="cd20065">
    <property type="entry name" value="FH_FOXP2"/>
    <property type="match status" value="1"/>
</dbReference>
<dbReference type="PANTHER" id="PTHR45796">
    <property type="entry name" value="FORKHEAD BOX P, ISOFORM C"/>
    <property type="match status" value="1"/>
</dbReference>
<dbReference type="EMBL" id="JARGEI010000030">
    <property type="protein sequence ID" value="KAJ8705334.1"/>
    <property type="molecule type" value="Genomic_DNA"/>
</dbReference>
<dbReference type="Pfam" id="PF00250">
    <property type="entry name" value="Forkhead"/>
    <property type="match status" value="1"/>
</dbReference>
<dbReference type="PROSITE" id="PS50039">
    <property type="entry name" value="FORK_HEAD_3"/>
    <property type="match status" value="1"/>
</dbReference>
<keyword evidence="14" id="KW-1185">Reference proteome</keyword>
<keyword evidence="2" id="KW-0678">Repressor</keyword>
<feature type="region of interest" description="Disordered" evidence="11">
    <location>
        <begin position="155"/>
        <end position="174"/>
    </location>
</feature>
<dbReference type="FunFam" id="1.10.10.10:FF:000010">
    <property type="entry name" value="Forkhead box P2 isoform B"/>
    <property type="match status" value="1"/>
</dbReference>
<evidence type="ECO:0000256" key="10">
    <source>
        <dbReference type="PROSITE-ProRule" id="PRU00089"/>
    </source>
</evidence>
<dbReference type="GO" id="GO:0000978">
    <property type="term" value="F:RNA polymerase II cis-regulatory region sequence-specific DNA binding"/>
    <property type="evidence" value="ECO:0007669"/>
    <property type="project" value="TreeGrafter"/>
</dbReference>
<keyword evidence="6" id="KW-0805">Transcription regulation</keyword>
<dbReference type="Gene3D" id="1.20.5.340">
    <property type="match status" value="1"/>
</dbReference>
<feature type="region of interest" description="Disordered" evidence="11">
    <location>
        <begin position="59"/>
        <end position="120"/>
    </location>
</feature>
<evidence type="ECO:0000256" key="2">
    <source>
        <dbReference type="ARBA" id="ARBA00022491"/>
    </source>
</evidence>
<evidence type="ECO:0000313" key="14">
    <source>
        <dbReference type="Proteomes" id="UP001231518"/>
    </source>
</evidence>
<comment type="subcellular location">
    <subcellularLocation>
        <location evidence="1 10">Nucleus</location>
    </subcellularLocation>
</comment>
<dbReference type="Pfam" id="PF16159">
    <property type="entry name" value="FOXP-CC"/>
    <property type="match status" value="1"/>
</dbReference>
<comment type="caution">
    <text evidence="13">The sequence shown here is derived from an EMBL/GenBank/DDBJ whole genome shotgun (WGS) entry which is preliminary data.</text>
</comment>
<name>A0AAD7Y7U1_MYTSE</name>
<feature type="DNA-binding region" description="Fork-head" evidence="10">
    <location>
        <begin position="374"/>
        <end position="447"/>
    </location>
</feature>
<keyword evidence="4" id="KW-0863">Zinc-finger</keyword>
<feature type="region of interest" description="Disordered" evidence="11">
    <location>
        <begin position="511"/>
        <end position="626"/>
    </location>
</feature>
<feature type="region of interest" description="Disordered" evidence="11">
    <location>
        <begin position="1"/>
        <end position="44"/>
    </location>
</feature>
<dbReference type="PRINTS" id="PR00053">
    <property type="entry name" value="FORKHEAD"/>
</dbReference>
<proteinExistence type="predicted"/>
<evidence type="ECO:0000259" key="12">
    <source>
        <dbReference type="PROSITE" id="PS50039"/>
    </source>
</evidence>
<keyword evidence="9 10" id="KW-0539">Nucleus</keyword>
<dbReference type="SUPFAM" id="SSF46785">
    <property type="entry name" value="Winged helix' DNA-binding domain"/>
    <property type="match status" value="1"/>
</dbReference>
<keyword evidence="3" id="KW-0479">Metal-binding</keyword>
<gene>
    <name evidence="13" type="ORF">PYW07_011161</name>
</gene>
<feature type="compositionally biased region" description="Polar residues" evidence="11">
    <location>
        <begin position="617"/>
        <end position="626"/>
    </location>
</feature>
<reference evidence="13" key="1">
    <citation type="submission" date="2023-03" db="EMBL/GenBank/DDBJ databases">
        <title>Chromosome-level genomes of two armyworms, Mythimna separata and Mythimna loreyi, provide insights into the biosynthesis and reception of sex pheromones.</title>
        <authorList>
            <person name="Zhao H."/>
        </authorList>
    </citation>
    <scope>NUCLEOTIDE SEQUENCE</scope>
    <source>
        <strain evidence="13">BeijingLab</strain>
        <tissue evidence="13">Pupa</tissue>
    </source>
</reference>
<evidence type="ECO:0000313" key="13">
    <source>
        <dbReference type="EMBL" id="KAJ8705334.1"/>
    </source>
</evidence>
<dbReference type="InterPro" id="IPR050998">
    <property type="entry name" value="FOXP"/>
</dbReference>